<dbReference type="AlphaFoldDB" id="A0A942WHJ1"/>
<dbReference type="Proteomes" id="UP000753219">
    <property type="component" value="Unassembled WGS sequence"/>
</dbReference>
<reference evidence="1" key="1">
    <citation type="submission" date="2021-02" db="EMBL/GenBank/DDBJ databases">
        <title>Infant gut strain persistence is associated with maternal origin, phylogeny, and functional potential including surface adhesion and iron acquisition.</title>
        <authorList>
            <person name="Lou Y.C."/>
        </authorList>
    </citation>
    <scope>NUCLEOTIDE SEQUENCE</scope>
    <source>
        <strain evidence="1">L3_108_103G1_dasL3_108_103G1_concoct_2</strain>
    </source>
</reference>
<dbReference type="RefSeq" id="WP_237929585.1">
    <property type="nucleotide sequence ID" value="NZ_JAGZMZ010000012.1"/>
</dbReference>
<evidence type="ECO:0000313" key="1">
    <source>
        <dbReference type="EMBL" id="MBS4884332.1"/>
    </source>
</evidence>
<evidence type="ECO:0000313" key="2">
    <source>
        <dbReference type="Proteomes" id="UP000753219"/>
    </source>
</evidence>
<name>A0A942WHJ1_9FIRM</name>
<protein>
    <submittedName>
        <fullName evidence="1">Uncharacterized protein</fullName>
    </submittedName>
</protein>
<comment type="caution">
    <text evidence="1">The sequence shown here is derived from an EMBL/GenBank/DDBJ whole genome shotgun (WGS) entry which is preliminary data.</text>
</comment>
<proteinExistence type="predicted"/>
<sequence length="48" mass="5542">MQAKNPKLTVSNISNKQTYKVKFIDGTIDMKVLLKELIACRMDKKYGH</sequence>
<dbReference type="EMBL" id="JAGZMZ010000012">
    <property type="protein sequence ID" value="MBS4884332.1"/>
    <property type="molecule type" value="Genomic_DNA"/>
</dbReference>
<gene>
    <name evidence="1" type="ORF">KHZ85_06160</name>
</gene>
<organism evidence="1 2">
    <name type="scientific">Amedibacillus dolichus</name>
    <dbReference type="NCBI Taxonomy" id="31971"/>
    <lineage>
        <taxon>Bacteria</taxon>
        <taxon>Bacillati</taxon>
        <taxon>Bacillota</taxon>
        <taxon>Erysipelotrichia</taxon>
        <taxon>Erysipelotrichales</taxon>
        <taxon>Erysipelotrichaceae</taxon>
        <taxon>Amedibacillus</taxon>
    </lineage>
</organism>
<accession>A0A942WHJ1</accession>